<feature type="region of interest" description="Disordered" evidence="9">
    <location>
        <begin position="1"/>
        <end position="56"/>
    </location>
</feature>
<dbReference type="SMART" id="SM00823">
    <property type="entry name" value="PKS_PP"/>
    <property type="match status" value="1"/>
</dbReference>
<dbReference type="OrthoDB" id="329835at2759"/>
<dbReference type="SMART" id="SM00827">
    <property type="entry name" value="PKS_AT"/>
    <property type="match status" value="1"/>
</dbReference>
<dbReference type="InterPro" id="IPR042104">
    <property type="entry name" value="PKS_dehydratase_sf"/>
</dbReference>
<dbReference type="InterPro" id="IPR009081">
    <property type="entry name" value="PP-bd_ACP"/>
</dbReference>
<dbReference type="Gene3D" id="3.10.129.110">
    <property type="entry name" value="Polyketide synthase dehydratase"/>
    <property type="match status" value="1"/>
</dbReference>
<dbReference type="InterPro" id="IPR018201">
    <property type="entry name" value="Ketoacyl_synth_AS"/>
</dbReference>
<dbReference type="GO" id="GO:0031177">
    <property type="term" value="F:phosphopantetheine binding"/>
    <property type="evidence" value="ECO:0007669"/>
    <property type="project" value="InterPro"/>
</dbReference>
<dbReference type="InterPro" id="IPR050091">
    <property type="entry name" value="PKS_NRPS_Biosynth_Enz"/>
</dbReference>
<dbReference type="Gene3D" id="3.90.180.10">
    <property type="entry name" value="Medium-chain alcohol dehydrogenases, catalytic domain"/>
    <property type="match status" value="2"/>
</dbReference>
<dbReference type="PANTHER" id="PTHR43775:SF49">
    <property type="entry name" value="SYNTHASE, PUTATIVE (JCVI)-RELATED"/>
    <property type="match status" value="1"/>
</dbReference>
<dbReference type="InterPro" id="IPR016035">
    <property type="entry name" value="Acyl_Trfase/lysoPLipase"/>
</dbReference>
<dbReference type="Pfam" id="PF02801">
    <property type="entry name" value="Ketoacyl-synt_C"/>
    <property type="match status" value="1"/>
</dbReference>
<feature type="domain" description="Ketosynthase family 3 (KS3)" evidence="11">
    <location>
        <begin position="64"/>
        <end position="477"/>
    </location>
</feature>
<dbReference type="Pfam" id="PF08659">
    <property type="entry name" value="KR"/>
    <property type="match status" value="1"/>
</dbReference>
<dbReference type="EMBL" id="BLJY01000001">
    <property type="protein sequence ID" value="GFF12041.1"/>
    <property type="molecule type" value="Genomic_DNA"/>
</dbReference>
<dbReference type="Pfam" id="PF13602">
    <property type="entry name" value="ADH_zinc_N_2"/>
    <property type="match status" value="1"/>
</dbReference>
<dbReference type="InterPro" id="IPR036291">
    <property type="entry name" value="NAD(P)-bd_dom_sf"/>
</dbReference>
<dbReference type="GO" id="GO:0044550">
    <property type="term" value="P:secondary metabolite biosynthetic process"/>
    <property type="evidence" value="ECO:0007669"/>
    <property type="project" value="TreeGrafter"/>
</dbReference>
<comment type="caution">
    <text evidence="13">The sequence shown here is derived from an EMBL/GenBank/DDBJ whole genome shotgun (WGS) entry which is preliminary data.</text>
</comment>
<dbReference type="InterPro" id="IPR020807">
    <property type="entry name" value="PKS_DH"/>
</dbReference>
<dbReference type="PROSITE" id="PS00606">
    <property type="entry name" value="KS3_1"/>
    <property type="match status" value="1"/>
</dbReference>
<dbReference type="InterPro" id="IPR036736">
    <property type="entry name" value="ACP-like_sf"/>
</dbReference>
<dbReference type="InterPro" id="IPR014031">
    <property type="entry name" value="Ketoacyl_synth_C"/>
</dbReference>
<evidence type="ECO:0000313" key="14">
    <source>
        <dbReference type="Proteomes" id="UP000452235"/>
    </source>
</evidence>
<dbReference type="InterPro" id="IPR013154">
    <property type="entry name" value="ADH-like_N"/>
</dbReference>
<dbReference type="GO" id="GO:0004315">
    <property type="term" value="F:3-oxoacyl-[acyl-carrier-protein] synthase activity"/>
    <property type="evidence" value="ECO:0007669"/>
    <property type="project" value="InterPro"/>
</dbReference>
<dbReference type="SUPFAM" id="SSF53901">
    <property type="entry name" value="Thiolase-like"/>
    <property type="match status" value="1"/>
</dbReference>
<dbReference type="PANTHER" id="PTHR43775">
    <property type="entry name" value="FATTY ACID SYNTHASE"/>
    <property type="match status" value="1"/>
</dbReference>
<dbReference type="InterPro" id="IPR020843">
    <property type="entry name" value="ER"/>
</dbReference>
<gene>
    <name evidence="13" type="ORF">ATEIFO6365_0001026400</name>
</gene>
<dbReference type="SMART" id="SM00825">
    <property type="entry name" value="PKS_KS"/>
    <property type="match status" value="1"/>
</dbReference>
<evidence type="ECO:0000256" key="1">
    <source>
        <dbReference type="ARBA" id="ARBA00022450"/>
    </source>
</evidence>
<dbReference type="Pfam" id="PF00109">
    <property type="entry name" value="ketoacyl-synt"/>
    <property type="match status" value="1"/>
</dbReference>
<dbReference type="CDD" id="cd02440">
    <property type="entry name" value="AdoMet_MTases"/>
    <property type="match status" value="1"/>
</dbReference>
<feature type="active site" description="Proton donor; for dehydratase activity" evidence="8">
    <location>
        <position position="1146"/>
    </location>
</feature>
<protein>
    <submittedName>
        <fullName evidence="13">Putative type I PKS</fullName>
    </submittedName>
</protein>
<dbReference type="PROSITE" id="PS52004">
    <property type="entry name" value="KS3_2"/>
    <property type="match status" value="1"/>
</dbReference>
<organism evidence="13 14">
    <name type="scientific">Aspergillus terreus</name>
    <dbReference type="NCBI Taxonomy" id="33178"/>
    <lineage>
        <taxon>Eukaryota</taxon>
        <taxon>Fungi</taxon>
        <taxon>Dikarya</taxon>
        <taxon>Ascomycota</taxon>
        <taxon>Pezizomycotina</taxon>
        <taxon>Eurotiomycetes</taxon>
        <taxon>Eurotiomycetidae</taxon>
        <taxon>Eurotiales</taxon>
        <taxon>Aspergillaceae</taxon>
        <taxon>Aspergillus</taxon>
        <taxon>Aspergillus subgen. Circumdati</taxon>
    </lineage>
</organism>
<dbReference type="GO" id="GO:0032259">
    <property type="term" value="P:methylation"/>
    <property type="evidence" value="ECO:0007669"/>
    <property type="project" value="UniProtKB-KW"/>
</dbReference>
<evidence type="ECO:0000256" key="7">
    <source>
        <dbReference type="ARBA" id="ARBA00023315"/>
    </source>
</evidence>
<dbReference type="Pfam" id="PF08240">
    <property type="entry name" value="ADH_N"/>
    <property type="match status" value="1"/>
</dbReference>
<feature type="compositionally biased region" description="Polar residues" evidence="9">
    <location>
        <begin position="17"/>
        <end position="56"/>
    </location>
</feature>
<dbReference type="InterPro" id="IPR016039">
    <property type="entry name" value="Thiolase-like"/>
</dbReference>
<keyword evidence="14" id="KW-1185">Reference proteome</keyword>
<dbReference type="GO" id="GO:0006633">
    <property type="term" value="P:fatty acid biosynthetic process"/>
    <property type="evidence" value="ECO:0007669"/>
    <property type="project" value="InterPro"/>
</dbReference>
<keyword evidence="1" id="KW-0596">Phosphopantetheine</keyword>
<dbReference type="Gene3D" id="3.40.47.10">
    <property type="match status" value="1"/>
</dbReference>
<dbReference type="Gene3D" id="3.40.50.150">
    <property type="entry name" value="Vaccinia Virus protein VP39"/>
    <property type="match status" value="1"/>
</dbReference>
<dbReference type="VEuPathDB" id="FungiDB:ATEG_08172"/>
<evidence type="ECO:0000256" key="5">
    <source>
        <dbReference type="ARBA" id="ARBA00022857"/>
    </source>
</evidence>
<dbReference type="InterPro" id="IPR049900">
    <property type="entry name" value="PKS_mFAS_DH"/>
</dbReference>
<dbReference type="PROSITE" id="PS52019">
    <property type="entry name" value="PKS_MFAS_DH"/>
    <property type="match status" value="1"/>
</dbReference>
<dbReference type="Gene3D" id="3.40.50.720">
    <property type="entry name" value="NAD(P)-binding Rossmann-like Domain"/>
    <property type="match status" value="1"/>
</dbReference>
<dbReference type="CDD" id="cd00833">
    <property type="entry name" value="PKS"/>
    <property type="match status" value="1"/>
</dbReference>
<dbReference type="InterPro" id="IPR032821">
    <property type="entry name" value="PKS_assoc"/>
</dbReference>
<evidence type="ECO:0000256" key="3">
    <source>
        <dbReference type="ARBA" id="ARBA00022603"/>
    </source>
</evidence>
<dbReference type="SUPFAM" id="SSF53335">
    <property type="entry name" value="S-adenosyl-L-methionine-dependent methyltransferases"/>
    <property type="match status" value="1"/>
</dbReference>
<dbReference type="InterPro" id="IPR049551">
    <property type="entry name" value="PKS_DH_C"/>
</dbReference>
<evidence type="ECO:0000259" key="11">
    <source>
        <dbReference type="PROSITE" id="PS52004"/>
    </source>
</evidence>
<dbReference type="InterPro" id="IPR029063">
    <property type="entry name" value="SAM-dependent_MTases_sf"/>
</dbReference>
<keyword evidence="7" id="KW-0012">Acyltransferase</keyword>
<feature type="active site" description="Proton acceptor; for dehydratase activity" evidence="8">
    <location>
        <position position="979"/>
    </location>
</feature>
<name>A0A5M3YYY9_ASPTE</name>
<feature type="region of interest" description="C-terminal hotdog fold" evidence="8">
    <location>
        <begin position="1085"/>
        <end position="1229"/>
    </location>
</feature>
<dbReference type="SUPFAM" id="SSF47336">
    <property type="entry name" value="ACP-like"/>
    <property type="match status" value="1"/>
</dbReference>
<evidence type="ECO:0000256" key="9">
    <source>
        <dbReference type="SAM" id="MobiDB-lite"/>
    </source>
</evidence>
<dbReference type="GO" id="GO:0016491">
    <property type="term" value="F:oxidoreductase activity"/>
    <property type="evidence" value="ECO:0007669"/>
    <property type="project" value="InterPro"/>
</dbReference>
<dbReference type="Pfam" id="PF21089">
    <property type="entry name" value="PKS_DH_N"/>
    <property type="match status" value="1"/>
</dbReference>
<dbReference type="InterPro" id="IPR001227">
    <property type="entry name" value="Ac_transferase_dom_sf"/>
</dbReference>
<dbReference type="GO" id="GO:0008168">
    <property type="term" value="F:methyltransferase activity"/>
    <property type="evidence" value="ECO:0007669"/>
    <property type="project" value="UniProtKB-KW"/>
</dbReference>
<keyword evidence="5" id="KW-0521">NADP</keyword>
<dbReference type="Gene3D" id="1.10.1200.10">
    <property type="entry name" value="ACP-like"/>
    <property type="match status" value="1"/>
</dbReference>
<evidence type="ECO:0000256" key="4">
    <source>
        <dbReference type="ARBA" id="ARBA00022679"/>
    </source>
</evidence>
<evidence type="ECO:0000256" key="6">
    <source>
        <dbReference type="ARBA" id="ARBA00023268"/>
    </source>
</evidence>
<dbReference type="InterPro" id="IPR049552">
    <property type="entry name" value="PKS_DH_N"/>
</dbReference>
<dbReference type="Pfam" id="PF00698">
    <property type="entry name" value="Acyl_transf_1"/>
    <property type="match status" value="1"/>
</dbReference>
<evidence type="ECO:0000256" key="2">
    <source>
        <dbReference type="ARBA" id="ARBA00022553"/>
    </source>
</evidence>
<dbReference type="InterPro" id="IPR013217">
    <property type="entry name" value="Methyltransf_12"/>
</dbReference>
<dbReference type="Gene3D" id="3.40.366.10">
    <property type="entry name" value="Malonyl-Coenzyme A Acyl Carrier Protein, domain 2"/>
    <property type="match status" value="1"/>
</dbReference>
<dbReference type="SUPFAM" id="SSF52151">
    <property type="entry name" value="FabD/lysophospholipase-like"/>
    <property type="match status" value="1"/>
</dbReference>
<dbReference type="CDD" id="cd05195">
    <property type="entry name" value="enoyl_red"/>
    <property type="match status" value="1"/>
</dbReference>
<dbReference type="InterPro" id="IPR014043">
    <property type="entry name" value="Acyl_transferase_dom"/>
</dbReference>
<evidence type="ECO:0000259" key="10">
    <source>
        <dbReference type="PROSITE" id="PS50075"/>
    </source>
</evidence>
<dbReference type="SUPFAM" id="SSF51735">
    <property type="entry name" value="NAD(P)-binding Rossmann-fold domains"/>
    <property type="match status" value="2"/>
</dbReference>
<dbReference type="SMART" id="SM00826">
    <property type="entry name" value="PKS_DH"/>
    <property type="match status" value="1"/>
</dbReference>
<feature type="domain" description="Carrier" evidence="10">
    <location>
        <begin position="2402"/>
        <end position="2479"/>
    </location>
</feature>
<dbReference type="SMART" id="SM00829">
    <property type="entry name" value="PKS_ER"/>
    <property type="match status" value="1"/>
</dbReference>
<feature type="domain" description="PKS/mFAS DH" evidence="12">
    <location>
        <begin position="947"/>
        <end position="1229"/>
    </location>
</feature>
<dbReference type="InterPro" id="IPR016036">
    <property type="entry name" value="Malonyl_transacylase_ACP-bd"/>
</dbReference>
<evidence type="ECO:0000259" key="12">
    <source>
        <dbReference type="PROSITE" id="PS52019"/>
    </source>
</evidence>
<dbReference type="InterPro" id="IPR020806">
    <property type="entry name" value="PKS_PP-bd"/>
</dbReference>
<dbReference type="Pfam" id="PF14765">
    <property type="entry name" value="PS-DH"/>
    <property type="match status" value="1"/>
</dbReference>
<keyword evidence="2" id="KW-0597">Phosphoprotein</keyword>
<dbReference type="Pfam" id="PF16197">
    <property type="entry name" value="KAsynt_C_assoc"/>
    <property type="match status" value="1"/>
</dbReference>
<keyword evidence="6" id="KW-0511">Multifunctional enzyme</keyword>
<dbReference type="Pfam" id="PF08242">
    <property type="entry name" value="Methyltransf_12"/>
    <property type="match status" value="1"/>
</dbReference>
<evidence type="ECO:0000256" key="8">
    <source>
        <dbReference type="PROSITE-ProRule" id="PRU01363"/>
    </source>
</evidence>
<feature type="region of interest" description="N-terminal hotdog fold" evidence="8">
    <location>
        <begin position="947"/>
        <end position="1075"/>
    </location>
</feature>
<dbReference type="SUPFAM" id="SSF50129">
    <property type="entry name" value="GroES-like"/>
    <property type="match status" value="1"/>
</dbReference>
<keyword evidence="3" id="KW-0489">Methyltransferase</keyword>
<dbReference type="SUPFAM" id="SSF55048">
    <property type="entry name" value="Probable ACP-binding domain of malonyl-CoA ACP transacylase"/>
    <property type="match status" value="1"/>
</dbReference>
<evidence type="ECO:0000313" key="13">
    <source>
        <dbReference type="EMBL" id="GFF12041.1"/>
    </source>
</evidence>
<dbReference type="GO" id="GO:0004312">
    <property type="term" value="F:fatty acid synthase activity"/>
    <property type="evidence" value="ECO:0007669"/>
    <property type="project" value="TreeGrafter"/>
</dbReference>
<reference evidence="13 14" key="1">
    <citation type="submission" date="2020-01" db="EMBL/GenBank/DDBJ databases">
        <title>Aspergillus terreus IFO 6365 whole genome shotgun sequence.</title>
        <authorList>
            <person name="Kanamasa S."/>
            <person name="Takahashi H."/>
        </authorList>
    </citation>
    <scope>NUCLEOTIDE SEQUENCE [LARGE SCALE GENOMIC DNA]</scope>
    <source>
        <strain evidence="13 14">IFO 6365</strain>
    </source>
</reference>
<keyword evidence="4" id="KW-0808">Transferase</keyword>
<dbReference type="InterPro" id="IPR020841">
    <property type="entry name" value="PKS_Beta-ketoAc_synthase_dom"/>
</dbReference>
<dbReference type="PROSITE" id="PS50075">
    <property type="entry name" value="CARRIER"/>
    <property type="match status" value="1"/>
</dbReference>
<dbReference type="InterPro" id="IPR014030">
    <property type="entry name" value="Ketoacyl_synth_N"/>
</dbReference>
<dbReference type="Proteomes" id="UP000452235">
    <property type="component" value="Unassembled WGS sequence"/>
</dbReference>
<dbReference type="SMART" id="SM00822">
    <property type="entry name" value="PKS_KR"/>
    <property type="match status" value="1"/>
</dbReference>
<dbReference type="Pfam" id="PF00550">
    <property type="entry name" value="PP-binding"/>
    <property type="match status" value="1"/>
</dbReference>
<proteinExistence type="predicted"/>
<accession>A0A5M3YYY9</accession>
<sequence>MTTNDCVDESHPIAGPGSTNGDSHTNGGNHSNGVTNGASHNSKANHSNGFSNGPTNGAVNGAAAEGIAIVGMAMRLPGGVKDASDFWSLLVEKRDGRVRVPADRYNVDAFYDESGKPGTVRTQYGNFLQEDLSHVDTSFFSMTRAETEKLDPQARLLLEVSREVLENAGETDWRGQRIGCYVGVFGEDWQDIHLKDSQDAGMYRVTGYGDFLLANRISYEYDMKGPSVTIKTGCSSSLISLHMACEAIANNECNAAIVAGSNLIMSPTMTIAMSEQGVLSPDAACKTFDARANGYAPINALYVKRLSDAVRDGNPIQAVIRATASNCDGRTPGISHPSLESHEALMRAAYTAAGLENHAEMGFVECHGTGTSIGDPLEAQAVANVFGERGIYIGSCKPNVGHSEGASGVTGVIKGVLALQHQTIPPNINFQTPNPKLPFDKLKVPTEAVPWPQDRAQRVCVNSFGLGGANATVILDSAASHGFGRQPVAAPKKEELLVFSANHTKSLEQLVANTKEYLEKNPDATVDLAYTLGVRREHLPFRTFLVTGDSLTEASPGVKPNVEQTLNFVFTGQGAQWVGMGRELLSHYPLVLHTIQQLDNTLQQLPARPSWSIEEELLAGGSTTEDEASAKIRTARFGKAEFAQPLCTAVQIAVVDLLQSWGITPSAVVGHSSGEIAAAYAANAITREEAIIAAFYRGLNTKLQTKQGAMAAIGLGKDGVMPFLIDGVVVACENSPESVTLSGDKEAVQKVVERIKQDLPGTFARELKVEMAYHSHHMEAIGGDYEASIDQLINAKKPEAKFYSSVTGELVNQKGFLGPAYWRANLESPVKFSTAVSALLRDSSGDQVFIEIGPHSALQGPLRQIFKACNASSSTYCSALVRNTRSTQSILQCVGQLFIRGIAVDFGAMAPGSVLTDLKPYPWHHEAAYWDESRISKEWRLRKFPHHEILGSRITDGSGLEPIWRNMLRTEECPWVRDHQISSDIIFPGAGYIAMAGEAIRQLTGAEDFTVREVTFASAMVISESQATEIITSVRPLRLTDSADSVWHEFSITSYNGASWTKHCSGQVRPGPDHELKAPALQALPRVVSSAKWYQAMRNVGLNYGPSFQGLDDICTGTNNMVAHASVSNAAHSGKGLYALHPSTIDMCVQLFSAAASYGQPRNLKLLSVPRAIDSLYIGRPESQLDVEVQASATPRGMIMGTGVATSGGKVVLEINGLKLHPLEDSRSSRGSDPHAACRIHWQPHVDFLKPSDLIRQSEAGSQRQWYLPVERLALLCTIESSTQLKSLQPSETHLTKFQSWLERELDRAARGDNALVEGPRELAAMTSEERVAEINRLTEQILSMPTKAAAIALRRIFDALGAIFQGEKDPLELLLADDILAQLYNMGDRWDYADFLKAHCHAKPWLRILEIGAGTGGTTAKVLNLLSSHGERMYGLYSYTDISAGFFVEAKQRFANYSNLEYSVLDITKDPVEQGFEPGSYDIIIAANVLHATPKLSETLANVKSLLRPDGCLFLEELCSTANWLNYIMGTLPGWWLGEEDDRTWEPYVSPERWAQEMAAVGFGAPTVVYDDVAPYQASALLVSSPVAAEDNQTQKTISLLCSNTEQSPFVSEVESKLRDEGYVVERSTLAETPKPRQDIVSVLDLQEPYLENISEERFQELVRFLQAIDAESGVLWVTRAIQMHCKDPRWAQSLGLTRTVRNELGVDMASLELDNLGGEASTAVVKVLQNFQRRVKSDDYDPDYEWALDNGKVHVGRFHWFSVNDTLSLTSTDSKVPKRLEVAKRGFLETLGWVQQPTRVPDSDLVEIEVRAVGMNFKDVLIAQGIVDGHPSEGNGLGCECAGIVRQVGPEVQNVAVGDRVMVFAGGSHSTSLVTRASLCAKIPTDLSFEEAATMPCTILIHSACGGIGIAAIQISQMIGATIYASVGTEEKIQHLVDTYGIPRSHIFSSRDASFLPDVLKATNGRGVDLVLNSLSGDLLHASWKCVASYGSMVEIGKRDFIGHGRLNMDTFEANRAFFGVDFAQICAERPDITQEILEECVRYYSEGSIRPITPVTYFPAEKIQDAFRFMQRGSHIGKIVVCMPEDSDALPTAGKQKQLDLRSDASYLLVGGLGGLGRAVSTWLVENGARNLVYLSRSAGQSTQDQLFFRELEAQGCSVQAFPGNVSVLSDVERAIQGARLPLAGILQMSMVLRDGKLDEMSISDWEAAVKPKVDGTWNLHKATQSIPLDFMVMFSSFSGLVGQRGQANYASANTFLDAFVQYRHANGLAASVLDIGPIEDIGYVSTNRMVLDQFKATNLHVLQETDLLETLHVAILSSMPGSSTDGFVNDSQIGIGLRMTVPSQAPNNRCIWKRDRRMSVYRNIEQVEEVEDSGAAGVGLRQFLSEAQANPAMLKDDSSAEFLATELGKTLHGFLLIPVEDVDISRSITSMGVDSLVAIELRNWCRHKMGLEFTVLEILDLPNLKAFGQAAAQRLFSKYGGGEEHVRESFLTMKAP</sequence>
<dbReference type="InterPro" id="IPR057326">
    <property type="entry name" value="KR_dom"/>
</dbReference>
<dbReference type="InterPro" id="IPR013968">
    <property type="entry name" value="PKS_KR"/>
</dbReference>
<dbReference type="InterPro" id="IPR011032">
    <property type="entry name" value="GroES-like_sf"/>
</dbReference>